<dbReference type="RefSeq" id="WP_340542276.1">
    <property type="nucleotide sequence ID" value="NZ_JBBLXS010000790.1"/>
</dbReference>
<sequence>TGDSWEMCSNTADSTFMKDTARSIYPHGRDTQACPKRVNLSCQPASPCAHPLVRQGMNSLSNS</sequence>
<gene>
    <name evidence="1" type="ORF">WMG39_28970</name>
</gene>
<reference evidence="1 2" key="1">
    <citation type="journal article" date="2020" name="Harmful Algae">
        <title>Molecular and morphological characterization of a novel dihydroanatoxin-a producing Microcoleus species (cyanobacteria) from the Russian River, California, USA.</title>
        <authorList>
            <person name="Conklin K.Y."/>
            <person name="Stancheva R."/>
            <person name="Otten T.G."/>
            <person name="Fadness R."/>
            <person name="Boyer G.L."/>
            <person name="Read B."/>
            <person name="Zhang X."/>
            <person name="Sheath R.G."/>
        </authorList>
    </citation>
    <scope>NUCLEOTIDE SEQUENCE [LARGE SCALE GENOMIC DNA]</scope>
    <source>
        <strain evidence="1 2">PTRS2</strain>
    </source>
</reference>
<evidence type="ECO:0000313" key="2">
    <source>
        <dbReference type="Proteomes" id="UP001384579"/>
    </source>
</evidence>
<accession>A0ABU8YXH9</accession>
<dbReference type="EMBL" id="JBBLXS010000790">
    <property type="protein sequence ID" value="MEK0188851.1"/>
    <property type="molecule type" value="Genomic_DNA"/>
</dbReference>
<proteinExistence type="predicted"/>
<protein>
    <submittedName>
        <fullName evidence="1">Uncharacterized protein</fullName>
    </submittedName>
</protein>
<dbReference type="Proteomes" id="UP001384579">
    <property type="component" value="Unassembled WGS sequence"/>
</dbReference>
<feature type="non-terminal residue" evidence="1">
    <location>
        <position position="1"/>
    </location>
</feature>
<keyword evidence="2" id="KW-1185">Reference proteome</keyword>
<organism evidence="1 2">
    <name type="scientific">Microcoleus anatoxicus PTRS2</name>
    <dbReference type="NCBI Taxonomy" id="2705321"/>
    <lineage>
        <taxon>Bacteria</taxon>
        <taxon>Bacillati</taxon>
        <taxon>Cyanobacteriota</taxon>
        <taxon>Cyanophyceae</taxon>
        <taxon>Oscillatoriophycideae</taxon>
        <taxon>Oscillatoriales</taxon>
        <taxon>Microcoleaceae</taxon>
        <taxon>Microcoleus</taxon>
        <taxon>Microcoleus anatoxicus</taxon>
    </lineage>
</organism>
<comment type="caution">
    <text evidence="1">The sequence shown here is derived from an EMBL/GenBank/DDBJ whole genome shotgun (WGS) entry which is preliminary data.</text>
</comment>
<name>A0ABU8YXH9_9CYAN</name>
<evidence type="ECO:0000313" key="1">
    <source>
        <dbReference type="EMBL" id="MEK0188851.1"/>
    </source>
</evidence>